<feature type="transmembrane region" description="Helical" evidence="1">
    <location>
        <begin position="319"/>
        <end position="341"/>
    </location>
</feature>
<gene>
    <name evidence="3" type="primary">LOC110983214</name>
</gene>
<evidence type="ECO:0000313" key="3">
    <source>
        <dbReference type="RefSeq" id="XP_022097978.1"/>
    </source>
</evidence>
<sequence>MGSCCCKDKNRRLDSFELGENARLNEHRDDPPRENAPANMLLRICLVLLGLWPALPPCSICRHREKGMIIPCFVKLVFSLIVTIVLGISINDLGDILLNYLGKTHDTVFFISYLTNLPHLALVLLLCISVQLRLCCSPHVDMAVFSTRYLQCRSEQGFGGLWWRFLGFMVVPIICIMLRFIVFLHEYGSTNCPQDPLAILRLIAGIVGMIYYGIFCFVVHSLKLSHRREFQSVAEQACQQNMEVGLEDIKKTIRRLRLGFHDFQYFVGMWMTVTVSLATLGMVFLIPFTFATLPEIRKHHDVEGRSLTVWASHTWLHRFMFFVEPIVAVGGLDVSSLWTYLKDCILQKWDDGIEGRDSQTLKEIFDHIKLLEINGSWIKPTLVFSLTSVYLGMKLDPYQDLDPWVGFACRFANLTDVRPFLTK</sequence>
<dbReference type="KEGG" id="aplc:110983214"/>
<evidence type="ECO:0000313" key="2">
    <source>
        <dbReference type="Proteomes" id="UP000694845"/>
    </source>
</evidence>
<feature type="transmembrane region" description="Helical" evidence="1">
    <location>
        <begin position="161"/>
        <end position="182"/>
    </location>
</feature>
<name>A0A8B7YXC6_ACAPL</name>
<evidence type="ECO:0000256" key="1">
    <source>
        <dbReference type="SAM" id="Phobius"/>
    </source>
</evidence>
<keyword evidence="1" id="KW-0812">Transmembrane</keyword>
<keyword evidence="1" id="KW-0472">Membrane</keyword>
<feature type="transmembrane region" description="Helical" evidence="1">
    <location>
        <begin position="110"/>
        <end position="132"/>
    </location>
</feature>
<feature type="transmembrane region" description="Helical" evidence="1">
    <location>
        <begin position="263"/>
        <end position="290"/>
    </location>
</feature>
<dbReference type="AlphaFoldDB" id="A0A8B7YXC6"/>
<organism evidence="2 3">
    <name type="scientific">Acanthaster planci</name>
    <name type="common">Crown-of-thorns starfish</name>
    <dbReference type="NCBI Taxonomy" id="133434"/>
    <lineage>
        <taxon>Eukaryota</taxon>
        <taxon>Metazoa</taxon>
        <taxon>Echinodermata</taxon>
        <taxon>Eleutherozoa</taxon>
        <taxon>Asterozoa</taxon>
        <taxon>Asteroidea</taxon>
        <taxon>Valvatacea</taxon>
        <taxon>Valvatida</taxon>
        <taxon>Acanthasteridae</taxon>
        <taxon>Acanthaster</taxon>
    </lineage>
</organism>
<dbReference type="Proteomes" id="UP000694845">
    <property type="component" value="Unplaced"/>
</dbReference>
<accession>A0A8B7YXC6</accession>
<keyword evidence="2" id="KW-1185">Reference proteome</keyword>
<feature type="transmembrane region" description="Helical" evidence="1">
    <location>
        <begin position="202"/>
        <end position="222"/>
    </location>
</feature>
<keyword evidence="1" id="KW-1133">Transmembrane helix</keyword>
<dbReference type="RefSeq" id="XP_022097978.1">
    <property type="nucleotide sequence ID" value="XM_022242286.1"/>
</dbReference>
<dbReference type="GeneID" id="110983214"/>
<reference evidence="3" key="1">
    <citation type="submission" date="2025-08" db="UniProtKB">
        <authorList>
            <consortium name="RefSeq"/>
        </authorList>
    </citation>
    <scope>IDENTIFICATION</scope>
</reference>
<proteinExistence type="predicted"/>
<feature type="transmembrane region" description="Helical" evidence="1">
    <location>
        <begin position="67"/>
        <end position="90"/>
    </location>
</feature>
<protein>
    <submittedName>
        <fullName evidence="3">Uncharacterized protein LOC110983214</fullName>
    </submittedName>
</protein>